<keyword evidence="4" id="KW-0378">Hydrolase</keyword>
<keyword evidence="2" id="KW-0645">Protease</keyword>
<evidence type="ECO:0000256" key="6">
    <source>
        <dbReference type="ARBA" id="ARBA00023049"/>
    </source>
</evidence>
<dbReference type="InterPro" id="IPR011990">
    <property type="entry name" value="TPR-like_helical_dom_sf"/>
</dbReference>
<feature type="domain" description="Peptidase M48" evidence="8">
    <location>
        <begin position="72"/>
        <end position="246"/>
    </location>
</feature>
<dbReference type="HOGENOM" id="CLU_030556_2_0_7"/>
<comment type="cofactor">
    <cofactor evidence="1">
        <name>Zn(2+)</name>
        <dbReference type="ChEBI" id="CHEBI:29105"/>
    </cofactor>
</comment>
<keyword evidence="10" id="KW-1185">Reference proteome</keyword>
<dbReference type="AlphaFoldDB" id="C0QLG3"/>
<evidence type="ECO:0000313" key="10">
    <source>
        <dbReference type="Proteomes" id="UP000000442"/>
    </source>
</evidence>
<dbReference type="OrthoDB" id="9810445at2"/>
<evidence type="ECO:0000313" key="9">
    <source>
        <dbReference type="EMBL" id="ACN16267.1"/>
    </source>
</evidence>
<evidence type="ECO:0000256" key="5">
    <source>
        <dbReference type="ARBA" id="ARBA00022833"/>
    </source>
</evidence>
<dbReference type="GO" id="GO:0046872">
    <property type="term" value="F:metal ion binding"/>
    <property type="evidence" value="ECO:0007669"/>
    <property type="project" value="UniProtKB-KW"/>
</dbReference>
<dbReference type="EMBL" id="CP001087">
    <property type="protein sequence ID" value="ACN16267.1"/>
    <property type="molecule type" value="Genomic_DNA"/>
</dbReference>
<dbReference type="PANTHER" id="PTHR22726">
    <property type="entry name" value="METALLOENDOPEPTIDASE OMA1"/>
    <property type="match status" value="1"/>
</dbReference>
<sequence length="489" mass="53533">MKPFRHTLAGSLIAALLVFFISIPPAAALSVSEERKMAQEFMEMVGQQMALIHDPMALDLVSLIGRRIVDQLPPQPFDYTFHIVDSDQFNAFAGPGANIFVNRGLITGLDNSDELAGIIGHECAHAACRHISQMLDRSKLVSIGTLAGVLAGVLVGVAGGGDAAQAVVLGSVASGQTSMLAYSRENEEEADQKGVKYIRDASFSPRGLLTGLEKIRASDWYGTDAIPAYLKTHPGSKDRILYLEAWLQDHANEAVTNNGIDPFRFNLVKYRLAGLYGQVDTTEAMLSKMLKKDPDDAAIHYGLALVLVRKSLLDQALSHLGQALTLRLFDPFVLVEMGRVYLLKGEPEKALAVLEGLDTVADVRSSLLFYRGSARLDLGMLDKAKSDLLRLVDADPDLFPRVYYNLADISGQEHEVGLSHYYLGFYYHTIKEERNALFHFEKSLGAMDDPDRIERAKALISELKKKNKAPSSRGSSTSLSVLQSGLVKP</sequence>
<dbReference type="Pfam" id="PF01435">
    <property type="entry name" value="Peptidase_M48"/>
    <property type="match status" value="1"/>
</dbReference>
<reference evidence="9 10" key="1">
    <citation type="journal article" date="2009" name="Environ. Microbiol.">
        <title>Genome sequence of Desulfobacterium autotrophicum HRM2, a marine sulfate reducer oxidizing organic carbon completely to carbon dioxide.</title>
        <authorList>
            <person name="Strittmatter A.W."/>
            <person name="Liesegang H."/>
            <person name="Rabus R."/>
            <person name="Decker I."/>
            <person name="Amann J."/>
            <person name="Andres S."/>
            <person name="Henne A."/>
            <person name="Fricke W.F."/>
            <person name="Martinez-Arias R."/>
            <person name="Bartels D."/>
            <person name="Goesmann A."/>
            <person name="Krause L."/>
            <person name="Puehler A."/>
            <person name="Klenk H.P."/>
            <person name="Richter M."/>
            <person name="Schuler M."/>
            <person name="Gloeckner F.O."/>
            <person name="Meyerdierks A."/>
            <person name="Gottschalk G."/>
            <person name="Amann R."/>
        </authorList>
    </citation>
    <scope>NUCLEOTIDE SEQUENCE [LARGE SCALE GENOMIC DNA]</scope>
    <source>
        <strain evidence="10">ATCC 43914 / DSM 3382 / HRM2</strain>
    </source>
</reference>
<keyword evidence="3" id="KW-0479">Metal-binding</keyword>
<organism evidence="9 10">
    <name type="scientific">Desulforapulum autotrophicum (strain ATCC 43914 / DSM 3382 / VKM B-1955 / HRM2)</name>
    <name type="common">Desulfobacterium autotrophicum</name>
    <dbReference type="NCBI Taxonomy" id="177437"/>
    <lineage>
        <taxon>Bacteria</taxon>
        <taxon>Pseudomonadati</taxon>
        <taxon>Thermodesulfobacteriota</taxon>
        <taxon>Desulfobacteria</taxon>
        <taxon>Desulfobacterales</taxon>
        <taxon>Desulfobacteraceae</taxon>
        <taxon>Desulforapulum</taxon>
    </lineage>
</organism>
<feature type="compositionally biased region" description="Low complexity" evidence="7">
    <location>
        <begin position="471"/>
        <end position="489"/>
    </location>
</feature>
<dbReference type="STRING" id="177437.HRM2_31860"/>
<dbReference type="InterPro" id="IPR051156">
    <property type="entry name" value="Mito/Outer_Membr_Metalloprot"/>
</dbReference>
<dbReference type="Gene3D" id="3.30.2010.10">
    <property type="entry name" value="Metalloproteases ('zincins'), catalytic domain"/>
    <property type="match status" value="1"/>
</dbReference>
<dbReference type="SMART" id="SM00028">
    <property type="entry name" value="TPR"/>
    <property type="match status" value="3"/>
</dbReference>
<feature type="region of interest" description="Disordered" evidence="7">
    <location>
        <begin position="464"/>
        <end position="489"/>
    </location>
</feature>
<dbReference type="GO" id="GO:0051603">
    <property type="term" value="P:proteolysis involved in protein catabolic process"/>
    <property type="evidence" value="ECO:0007669"/>
    <property type="project" value="TreeGrafter"/>
</dbReference>
<keyword evidence="5" id="KW-0862">Zinc</keyword>
<dbReference type="RefSeq" id="WP_015905029.1">
    <property type="nucleotide sequence ID" value="NC_012108.1"/>
</dbReference>
<evidence type="ECO:0000256" key="1">
    <source>
        <dbReference type="ARBA" id="ARBA00001947"/>
    </source>
</evidence>
<dbReference type="eggNOG" id="COG4783">
    <property type="taxonomic scope" value="Bacteria"/>
</dbReference>
<evidence type="ECO:0000256" key="3">
    <source>
        <dbReference type="ARBA" id="ARBA00022723"/>
    </source>
</evidence>
<protein>
    <submittedName>
        <fullName evidence="9">TPR domain family protein</fullName>
    </submittedName>
</protein>
<gene>
    <name evidence="9" type="ordered locus">HRM2_31860</name>
</gene>
<accession>C0QLG3</accession>
<dbReference type="GO" id="GO:0016020">
    <property type="term" value="C:membrane"/>
    <property type="evidence" value="ECO:0007669"/>
    <property type="project" value="TreeGrafter"/>
</dbReference>
<dbReference type="InterPro" id="IPR019734">
    <property type="entry name" value="TPR_rpt"/>
</dbReference>
<proteinExistence type="predicted"/>
<dbReference type="Proteomes" id="UP000000442">
    <property type="component" value="Chromosome"/>
</dbReference>
<dbReference type="Gene3D" id="1.25.40.10">
    <property type="entry name" value="Tetratricopeptide repeat domain"/>
    <property type="match status" value="2"/>
</dbReference>
<dbReference type="InterPro" id="IPR001915">
    <property type="entry name" value="Peptidase_M48"/>
</dbReference>
<evidence type="ECO:0000259" key="8">
    <source>
        <dbReference type="Pfam" id="PF01435"/>
    </source>
</evidence>
<evidence type="ECO:0000256" key="7">
    <source>
        <dbReference type="SAM" id="MobiDB-lite"/>
    </source>
</evidence>
<dbReference type="GO" id="GO:0004222">
    <property type="term" value="F:metalloendopeptidase activity"/>
    <property type="evidence" value="ECO:0007669"/>
    <property type="project" value="InterPro"/>
</dbReference>
<evidence type="ECO:0000256" key="4">
    <source>
        <dbReference type="ARBA" id="ARBA00022801"/>
    </source>
</evidence>
<evidence type="ECO:0000256" key="2">
    <source>
        <dbReference type="ARBA" id="ARBA00022670"/>
    </source>
</evidence>
<dbReference type="CDD" id="cd07333">
    <property type="entry name" value="M48C_bepA_like"/>
    <property type="match status" value="1"/>
</dbReference>
<dbReference type="PANTHER" id="PTHR22726:SF1">
    <property type="entry name" value="METALLOENDOPEPTIDASE OMA1, MITOCHONDRIAL"/>
    <property type="match status" value="1"/>
</dbReference>
<name>C0QLG3_DESAH</name>
<keyword evidence="6" id="KW-0482">Metalloprotease</keyword>
<dbReference type="SUPFAM" id="SSF48452">
    <property type="entry name" value="TPR-like"/>
    <property type="match status" value="1"/>
</dbReference>
<dbReference type="KEGG" id="dat:HRM2_31860"/>